<gene>
    <name evidence="5" type="ORF">PFISCL1PPCAC_19909</name>
</gene>
<proteinExistence type="predicted"/>
<keyword evidence="6" id="KW-1185">Reference proteome</keyword>
<evidence type="ECO:0000313" key="5">
    <source>
        <dbReference type="EMBL" id="GMT28612.1"/>
    </source>
</evidence>
<evidence type="ECO:0000313" key="6">
    <source>
        <dbReference type="Proteomes" id="UP001432322"/>
    </source>
</evidence>
<comment type="subcellular location">
    <subcellularLocation>
        <location evidence="1">Nucleus</location>
    </subcellularLocation>
</comment>
<comment type="caution">
    <text evidence="5">The sequence shown here is derived from an EMBL/GenBank/DDBJ whole genome shotgun (WGS) entry which is preliminary data.</text>
</comment>
<evidence type="ECO:0000259" key="4">
    <source>
        <dbReference type="Pfam" id="PF10187"/>
    </source>
</evidence>
<feature type="non-terminal residue" evidence="5">
    <location>
        <position position="187"/>
    </location>
</feature>
<dbReference type="PANTHER" id="PTHR13495:SF0">
    <property type="entry name" value="PSME3-INTERACTING PROTEIN"/>
    <property type="match status" value="1"/>
</dbReference>
<feature type="region of interest" description="Disordered" evidence="3">
    <location>
        <begin position="1"/>
        <end position="34"/>
    </location>
</feature>
<evidence type="ECO:0000256" key="2">
    <source>
        <dbReference type="ARBA" id="ARBA00023242"/>
    </source>
</evidence>
<feature type="compositionally biased region" description="Basic and acidic residues" evidence="3">
    <location>
        <begin position="14"/>
        <end position="32"/>
    </location>
</feature>
<dbReference type="EMBL" id="BTSY01000005">
    <property type="protein sequence ID" value="GMT28612.1"/>
    <property type="molecule type" value="Genomic_DNA"/>
</dbReference>
<protein>
    <recommendedName>
        <fullName evidence="4">FAM192A/Fyv6 N-terminal domain-containing protein</fullName>
    </recommendedName>
</protein>
<dbReference type="InterPro" id="IPR019331">
    <property type="entry name" value="FAM192A/Fyv6_N"/>
</dbReference>
<sequence length="187" mass="21398">IKMSSGFVSSSELNEERQKRQDEWDKVRKAEDPIDTPELEVCNKSLFEQLKHNKDKKEVEMAEERALKNLVRGIDEDESQFLSMMNEIERNDKVAKKKEEALILAEMAVIKGQIGMDSELNPPPSRVNNEGKTIGKSKQALLITSLIKRKNTVYEKMDEKKARIGEEKEEKQRVIGGLVDYGSDSDE</sequence>
<dbReference type="Proteomes" id="UP001432322">
    <property type="component" value="Unassembled WGS sequence"/>
</dbReference>
<name>A0AAV5W9V3_9BILA</name>
<dbReference type="AlphaFoldDB" id="A0AAV5W9V3"/>
<dbReference type="PANTHER" id="PTHR13495">
    <property type="entry name" value="NEFA-INTERACTING NUCLEAR PROTEIN NIP30"/>
    <property type="match status" value="1"/>
</dbReference>
<keyword evidence="2" id="KW-0539">Nucleus</keyword>
<accession>A0AAV5W9V3</accession>
<organism evidence="5 6">
    <name type="scientific">Pristionchus fissidentatus</name>
    <dbReference type="NCBI Taxonomy" id="1538716"/>
    <lineage>
        <taxon>Eukaryota</taxon>
        <taxon>Metazoa</taxon>
        <taxon>Ecdysozoa</taxon>
        <taxon>Nematoda</taxon>
        <taxon>Chromadorea</taxon>
        <taxon>Rhabditida</taxon>
        <taxon>Rhabditina</taxon>
        <taxon>Diplogasteromorpha</taxon>
        <taxon>Diplogasteroidea</taxon>
        <taxon>Neodiplogasteridae</taxon>
        <taxon>Pristionchus</taxon>
    </lineage>
</organism>
<dbReference type="InterPro" id="IPR039845">
    <property type="entry name" value="FAM192A"/>
</dbReference>
<dbReference type="Pfam" id="PF10187">
    <property type="entry name" value="FAM192A_Fyv6_N"/>
    <property type="match status" value="1"/>
</dbReference>
<feature type="compositionally biased region" description="Polar residues" evidence="3">
    <location>
        <begin position="1"/>
        <end position="12"/>
    </location>
</feature>
<feature type="non-terminal residue" evidence="5">
    <location>
        <position position="1"/>
    </location>
</feature>
<feature type="domain" description="FAM192A/Fyv6 N-terminal" evidence="4">
    <location>
        <begin position="7"/>
        <end position="106"/>
    </location>
</feature>
<evidence type="ECO:0000256" key="1">
    <source>
        <dbReference type="ARBA" id="ARBA00004123"/>
    </source>
</evidence>
<evidence type="ECO:0000256" key="3">
    <source>
        <dbReference type="SAM" id="MobiDB-lite"/>
    </source>
</evidence>
<reference evidence="5" key="1">
    <citation type="submission" date="2023-10" db="EMBL/GenBank/DDBJ databases">
        <title>Genome assembly of Pristionchus species.</title>
        <authorList>
            <person name="Yoshida K."/>
            <person name="Sommer R.J."/>
        </authorList>
    </citation>
    <scope>NUCLEOTIDE SEQUENCE</scope>
    <source>
        <strain evidence="5">RS5133</strain>
    </source>
</reference>
<dbReference type="GO" id="GO:0005634">
    <property type="term" value="C:nucleus"/>
    <property type="evidence" value="ECO:0007669"/>
    <property type="project" value="UniProtKB-SubCell"/>
</dbReference>